<accession>A0ACB9N463</accession>
<proteinExistence type="predicted"/>
<name>A0ACB9N463_9MYRT</name>
<dbReference type="EMBL" id="CM042887">
    <property type="protein sequence ID" value="KAI4331392.1"/>
    <property type="molecule type" value="Genomic_DNA"/>
</dbReference>
<sequence length="215" mass="23878">MMAEEDGRTVVIGGAMIDTRPPFKSVKEAVMLFGERVLAGEVVAPRLKQVMRDEKVNGGRNGPVESWKAAPSTSTVLEETRWSLSDAREENNRLANRVRNLKQELDRATREIEWLKLEQVKGEVGEKADLVNNTEFIENIRQPSTEGEVGIVRFGGRQKSVKFASPPLLTRVITGKEAETAESLSRPGSTNGTKKGVVSAIVRLFSKRMTTRTRN</sequence>
<dbReference type="Proteomes" id="UP001057402">
    <property type="component" value="Chromosome 8"/>
</dbReference>
<keyword evidence="2" id="KW-1185">Reference proteome</keyword>
<reference evidence="2" key="1">
    <citation type="journal article" date="2023" name="Front. Plant Sci.">
        <title>Chromosomal-level genome assembly of Melastoma candidum provides insights into trichome evolution.</title>
        <authorList>
            <person name="Zhong Y."/>
            <person name="Wu W."/>
            <person name="Sun C."/>
            <person name="Zou P."/>
            <person name="Liu Y."/>
            <person name="Dai S."/>
            <person name="Zhou R."/>
        </authorList>
    </citation>
    <scope>NUCLEOTIDE SEQUENCE [LARGE SCALE GENOMIC DNA]</scope>
</reference>
<protein>
    <submittedName>
        <fullName evidence="1">Uncharacterized protein</fullName>
    </submittedName>
</protein>
<organism evidence="1 2">
    <name type="scientific">Melastoma candidum</name>
    <dbReference type="NCBI Taxonomy" id="119954"/>
    <lineage>
        <taxon>Eukaryota</taxon>
        <taxon>Viridiplantae</taxon>
        <taxon>Streptophyta</taxon>
        <taxon>Embryophyta</taxon>
        <taxon>Tracheophyta</taxon>
        <taxon>Spermatophyta</taxon>
        <taxon>Magnoliopsida</taxon>
        <taxon>eudicotyledons</taxon>
        <taxon>Gunneridae</taxon>
        <taxon>Pentapetalae</taxon>
        <taxon>rosids</taxon>
        <taxon>malvids</taxon>
        <taxon>Myrtales</taxon>
        <taxon>Melastomataceae</taxon>
        <taxon>Melastomatoideae</taxon>
        <taxon>Melastomateae</taxon>
        <taxon>Melastoma</taxon>
    </lineage>
</organism>
<comment type="caution">
    <text evidence="1">The sequence shown here is derived from an EMBL/GenBank/DDBJ whole genome shotgun (WGS) entry which is preliminary data.</text>
</comment>
<evidence type="ECO:0000313" key="1">
    <source>
        <dbReference type="EMBL" id="KAI4331392.1"/>
    </source>
</evidence>
<gene>
    <name evidence="1" type="ORF">MLD38_029582</name>
</gene>
<evidence type="ECO:0000313" key="2">
    <source>
        <dbReference type="Proteomes" id="UP001057402"/>
    </source>
</evidence>